<evidence type="ECO:0000313" key="2">
    <source>
        <dbReference type="Proteomes" id="UP000015102"/>
    </source>
</evidence>
<dbReference type="HOGENOM" id="CLU_2888308_0_0_1"/>
<proteinExistence type="predicted"/>
<evidence type="ECO:0000313" key="1">
    <source>
        <dbReference type="EnsemblMetazoa" id="MESCA010446-PA"/>
    </source>
</evidence>
<reference evidence="1" key="2">
    <citation type="submission" date="2015-06" db="UniProtKB">
        <authorList>
            <consortium name="EnsemblMetazoa"/>
        </authorList>
    </citation>
    <scope>IDENTIFICATION</scope>
</reference>
<protein>
    <submittedName>
        <fullName evidence="1">Uncharacterized protein</fullName>
    </submittedName>
</protein>
<name>T1H2J8_MEGSC</name>
<keyword evidence="2" id="KW-1185">Reference proteome</keyword>
<reference evidence="2" key="1">
    <citation type="submission" date="2013-02" db="EMBL/GenBank/DDBJ databases">
        <authorList>
            <person name="Hughes D."/>
        </authorList>
    </citation>
    <scope>NUCLEOTIDE SEQUENCE</scope>
    <source>
        <strain>Durham</strain>
        <strain evidence="2">NC isolate 2 -- Noor lab</strain>
    </source>
</reference>
<organism evidence="1 2">
    <name type="scientific">Megaselia scalaris</name>
    <name type="common">Humpbacked fly</name>
    <name type="synonym">Phora scalaris</name>
    <dbReference type="NCBI Taxonomy" id="36166"/>
    <lineage>
        <taxon>Eukaryota</taxon>
        <taxon>Metazoa</taxon>
        <taxon>Ecdysozoa</taxon>
        <taxon>Arthropoda</taxon>
        <taxon>Hexapoda</taxon>
        <taxon>Insecta</taxon>
        <taxon>Pterygota</taxon>
        <taxon>Neoptera</taxon>
        <taxon>Endopterygota</taxon>
        <taxon>Diptera</taxon>
        <taxon>Brachycera</taxon>
        <taxon>Muscomorpha</taxon>
        <taxon>Platypezoidea</taxon>
        <taxon>Phoridae</taxon>
        <taxon>Megaseliini</taxon>
        <taxon>Megaselia</taxon>
    </lineage>
</organism>
<accession>T1H2J8</accession>
<dbReference type="AlphaFoldDB" id="T1H2J8"/>
<dbReference type="EMBL" id="CAQQ02386977">
    <property type="status" value="NOT_ANNOTATED_CDS"/>
    <property type="molecule type" value="Genomic_DNA"/>
</dbReference>
<dbReference type="EMBL" id="CAQQ02386976">
    <property type="status" value="NOT_ANNOTATED_CDS"/>
    <property type="molecule type" value="Genomic_DNA"/>
</dbReference>
<dbReference type="Proteomes" id="UP000015102">
    <property type="component" value="Unassembled WGS sequence"/>
</dbReference>
<sequence>MLKKLHDSASPCQKPLTFWNVLVDIPAAFTQLMPTLNTGSQFARRMFYTLSYGSLNGSHHKQD</sequence>
<dbReference type="EnsemblMetazoa" id="MESCA010446-RA">
    <property type="protein sequence ID" value="MESCA010446-PA"/>
    <property type="gene ID" value="MESCA010446"/>
</dbReference>